<feature type="compositionally biased region" description="Acidic residues" evidence="1">
    <location>
        <begin position="606"/>
        <end position="615"/>
    </location>
</feature>
<evidence type="ECO:0000313" key="2">
    <source>
        <dbReference type="EMBL" id="KAL1302213.1"/>
    </source>
</evidence>
<dbReference type="RefSeq" id="XP_069198489.1">
    <property type="nucleotide sequence ID" value="XM_069341984.1"/>
</dbReference>
<feature type="compositionally biased region" description="Basic and acidic residues" evidence="1">
    <location>
        <begin position="233"/>
        <end position="243"/>
    </location>
</feature>
<protein>
    <submittedName>
        <fullName evidence="2">Uncharacterized protein</fullName>
    </submittedName>
</protein>
<accession>A0ABR3P8G8</accession>
<comment type="caution">
    <text evidence="2">The sequence shown here is derived from an EMBL/GenBank/DDBJ whole genome shotgun (WGS) entry which is preliminary data.</text>
</comment>
<feature type="region of interest" description="Disordered" evidence="1">
    <location>
        <begin position="605"/>
        <end position="627"/>
    </location>
</feature>
<dbReference type="GeneID" id="95976343"/>
<proteinExistence type="predicted"/>
<sequence length="686" mass="76313">MGAKGDMQRTPFTIYSDDTSDGPPEFNASIRIDSPVEGTEETETSPYRQYVDQDRDFLGNNDDRTTPLRRGIPNITATSVSSLPSSAHASESEMQYTPTKEPRPFLRSSAVSRGHGPSDRLPPRVNYRTGSSRRSAGVRASPRPRTRDRHDEAQSLQGALVLLHISLLPGEFPWSLDTVKKVLPKNMMDDLLLLKDRITKLILQRGLLIPHPQEDFDLLEKSIIDSLDLESSESQHDADHESGCNDDSGYASRNIRRSEDVCTTCGDAECFSRSIERRWDIKVYASNGMLGSGAWEAAWWQMEKVDVEVRPFINEAIRRRLDVAQEVEDDEAIEGLHRATRNTETHTEEPFREEVRSDPIPVEEAPVATPLGHDPSKKPTKNLPKTGKPLTSSPMVKKPVYREQHLPSVYTTKDIPLSVLLKNYIYLLAQDRRNIAVGFLIITIFFSTIHGLGIQKSDTLRSTGNALGAETSFSAPSTVASDTLDHLVDLTDYAEQDSLLPPMVSTFEPTSAIPYPIKPSAAITPEREEVHTTVVAEDALQDVAVPIALHTDYELVVETYERSETPTPNNAKEWQSDASNAAEDELGHVVLDASIRTDADICEERPGEDEQDVPDGNETQSFVQSGEADHEAVLEAQEVPCHPTNVDSEQKDMRTREHIVKDADDYGCCGVESVFIDQYIPNGAWS</sequence>
<name>A0ABR3P8G8_9PEZI</name>
<keyword evidence="3" id="KW-1185">Reference proteome</keyword>
<dbReference type="EMBL" id="JBFMKM010000012">
    <property type="protein sequence ID" value="KAL1302213.1"/>
    <property type="molecule type" value="Genomic_DNA"/>
</dbReference>
<feature type="compositionally biased region" description="Basic and acidic residues" evidence="1">
    <location>
        <begin position="341"/>
        <end position="357"/>
    </location>
</feature>
<feature type="region of interest" description="Disordered" evidence="1">
    <location>
        <begin position="230"/>
        <end position="250"/>
    </location>
</feature>
<feature type="compositionally biased region" description="Low complexity" evidence="1">
    <location>
        <begin position="77"/>
        <end position="89"/>
    </location>
</feature>
<feature type="region of interest" description="Disordered" evidence="1">
    <location>
        <begin position="341"/>
        <end position="394"/>
    </location>
</feature>
<gene>
    <name evidence="2" type="ORF">AAFC00_002641</name>
</gene>
<organism evidence="2 3">
    <name type="scientific">Neodothiora populina</name>
    <dbReference type="NCBI Taxonomy" id="2781224"/>
    <lineage>
        <taxon>Eukaryota</taxon>
        <taxon>Fungi</taxon>
        <taxon>Dikarya</taxon>
        <taxon>Ascomycota</taxon>
        <taxon>Pezizomycotina</taxon>
        <taxon>Dothideomycetes</taxon>
        <taxon>Dothideomycetidae</taxon>
        <taxon>Dothideales</taxon>
        <taxon>Dothioraceae</taxon>
        <taxon>Neodothiora</taxon>
    </lineage>
</organism>
<dbReference type="Proteomes" id="UP001562354">
    <property type="component" value="Unassembled WGS sequence"/>
</dbReference>
<feature type="compositionally biased region" description="Low complexity" evidence="1">
    <location>
        <begin position="128"/>
        <end position="141"/>
    </location>
</feature>
<evidence type="ECO:0000313" key="3">
    <source>
        <dbReference type="Proteomes" id="UP001562354"/>
    </source>
</evidence>
<feature type="region of interest" description="Disordered" evidence="1">
    <location>
        <begin position="1"/>
        <end position="152"/>
    </location>
</feature>
<reference evidence="2 3" key="1">
    <citation type="submission" date="2024-07" db="EMBL/GenBank/DDBJ databases">
        <title>Draft sequence of the Neodothiora populina.</title>
        <authorList>
            <person name="Drown D.D."/>
            <person name="Schuette U.S."/>
            <person name="Buechlein A.B."/>
            <person name="Rusch D.R."/>
            <person name="Winton L.W."/>
            <person name="Adams G.A."/>
        </authorList>
    </citation>
    <scope>NUCLEOTIDE SEQUENCE [LARGE SCALE GENOMIC DNA]</scope>
    <source>
        <strain evidence="2 3">CPC 39397</strain>
    </source>
</reference>
<feature type="compositionally biased region" description="Basic and acidic residues" evidence="1">
    <location>
        <begin position="51"/>
        <end position="66"/>
    </location>
</feature>
<evidence type="ECO:0000256" key="1">
    <source>
        <dbReference type="SAM" id="MobiDB-lite"/>
    </source>
</evidence>